<dbReference type="Gene3D" id="3.30.70.270">
    <property type="match status" value="1"/>
</dbReference>
<dbReference type="PROSITE" id="PS50887">
    <property type="entry name" value="GGDEF"/>
    <property type="match status" value="1"/>
</dbReference>
<dbReference type="GO" id="GO:0043709">
    <property type="term" value="P:cell adhesion involved in single-species biofilm formation"/>
    <property type="evidence" value="ECO:0007669"/>
    <property type="project" value="TreeGrafter"/>
</dbReference>
<dbReference type="SMART" id="SM00267">
    <property type="entry name" value="GGDEF"/>
    <property type="match status" value="1"/>
</dbReference>
<dbReference type="HOGENOM" id="CLU_000445_134_3_4"/>
<evidence type="ECO:0000313" key="5">
    <source>
        <dbReference type="EMBL" id="ABA52193.1"/>
    </source>
</evidence>
<dbReference type="PANTHER" id="PTHR45138:SF9">
    <property type="entry name" value="DIGUANYLATE CYCLASE DGCM-RELATED"/>
    <property type="match status" value="1"/>
</dbReference>
<keyword evidence="3" id="KW-0812">Transmembrane</keyword>
<dbReference type="SUPFAM" id="SSF55073">
    <property type="entry name" value="Nucleotide cyclase"/>
    <property type="match status" value="1"/>
</dbReference>
<dbReference type="NCBIfam" id="TIGR00254">
    <property type="entry name" value="GGDEF"/>
    <property type="match status" value="1"/>
</dbReference>
<dbReference type="InterPro" id="IPR054327">
    <property type="entry name" value="His-kinase-like_sensor"/>
</dbReference>
<keyword evidence="3" id="KW-1133">Transmembrane helix</keyword>
<dbReference type="EMBL" id="CP000125">
    <property type="protein sequence ID" value="ABA52193.1"/>
    <property type="molecule type" value="Genomic_DNA"/>
</dbReference>
<dbReference type="InterPro" id="IPR050469">
    <property type="entry name" value="Diguanylate_Cyclase"/>
</dbReference>
<feature type="transmembrane region" description="Helical" evidence="3">
    <location>
        <begin position="46"/>
        <end position="67"/>
    </location>
</feature>
<dbReference type="PANTHER" id="PTHR45138">
    <property type="entry name" value="REGULATORY COMPONENTS OF SENSORY TRANSDUCTION SYSTEM"/>
    <property type="match status" value="1"/>
</dbReference>
<dbReference type="Gene3D" id="3.30.450.20">
    <property type="entry name" value="PAS domain"/>
    <property type="match status" value="2"/>
</dbReference>
<organism evidence="5 6">
    <name type="scientific">Burkholderia pseudomallei (strain 1710b)</name>
    <dbReference type="NCBI Taxonomy" id="320372"/>
    <lineage>
        <taxon>Bacteria</taxon>
        <taxon>Pseudomonadati</taxon>
        <taxon>Pseudomonadota</taxon>
        <taxon>Betaproteobacteria</taxon>
        <taxon>Burkholderiales</taxon>
        <taxon>Burkholderiaceae</taxon>
        <taxon>Burkholderia</taxon>
        <taxon>pseudomallei group</taxon>
    </lineage>
</organism>
<evidence type="ECO:0000259" key="4">
    <source>
        <dbReference type="PROSITE" id="PS50887"/>
    </source>
</evidence>
<dbReference type="CDD" id="cd01949">
    <property type="entry name" value="GGDEF"/>
    <property type="match status" value="1"/>
</dbReference>
<dbReference type="GO" id="GO:0052621">
    <property type="term" value="F:diguanylate cyclase activity"/>
    <property type="evidence" value="ECO:0007669"/>
    <property type="project" value="UniProtKB-EC"/>
</dbReference>
<feature type="transmembrane region" description="Helical" evidence="3">
    <location>
        <begin position="325"/>
        <end position="344"/>
    </location>
</feature>
<evidence type="ECO:0000313" key="6">
    <source>
        <dbReference type="Proteomes" id="UP000002700"/>
    </source>
</evidence>
<gene>
    <name evidence="5" type="ordered locus">BURPS1710b_A1077</name>
</gene>
<dbReference type="CDD" id="cd12914">
    <property type="entry name" value="PDC1_DGC_like"/>
    <property type="match status" value="1"/>
</dbReference>
<dbReference type="InterPro" id="IPR000160">
    <property type="entry name" value="GGDEF_dom"/>
</dbReference>
<dbReference type="Proteomes" id="UP000002700">
    <property type="component" value="Chromosome II"/>
</dbReference>
<reference evidence="5 6" key="1">
    <citation type="submission" date="2005-09" db="EMBL/GenBank/DDBJ databases">
        <authorList>
            <person name="Woods D.E."/>
            <person name="Nierman W.C."/>
        </authorList>
    </citation>
    <scope>NUCLEOTIDE SEQUENCE [LARGE SCALE GENOMIC DNA]</scope>
    <source>
        <strain evidence="5 6">1710b</strain>
    </source>
</reference>
<evidence type="ECO:0000256" key="3">
    <source>
        <dbReference type="SAM" id="Phobius"/>
    </source>
</evidence>
<dbReference type="KEGG" id="bpm:BURPS1710b_A1077"/>
<evidence type="ECO:0000256" key="2">
    <source>
        <dbReference type="ARBA" id="ARBA00034247"/>
    </source>
</evidence>
<dbReference type="AlphaFoldDB" id="Q3JJL8"/>
<dbReference type="GO" id="GO:0005886">
    <property type="term" value="C:plasma membrane"/>
    <property type="evidence" value="ECO:0007669"/>
    <property type="project" value="TreeGrafter"/>
</dbReference>
<dbReference type="InterPro" id="IPR043128">
    <property type="entry name" value="Rev_trsase/Diguanyl_cyclase"/>
</dbReference>
<accession>Q3JJL8</accession>
<dbReference type="InterPro" id="IPR029787">
    <property type="entry name" value="Nucleotide_cyclase"/>
</dbReference>
<protein>
    <recommendedName>
        <fullName evidence="1">diguanylate cyclase</fullName>
        <ecNumber evidence="1">2.7.7.65</ecNumber>
    </recommendedName>
</protein>
<comment type="catalytic activity">
    <reaction evidence="2">
        <text>2 GTP = 3',3'-c-di-GMP + 2 diphosphate</text>
        <dbReference type="Rhea" id="RHEA:24898"/>
        <dbReference type="ChEBI" id="CHEBI:33019"/>
        <dbReference type="ChEBI" id="CHEBI:37565"/>
        <dbReference type="ChEBI" id="CHEBI:58805"/>
        <dbReference type="EC" id="2.7.7.65"/>
    </reaction>
</comment>
<dbReference type="GO" id="GO:1902201">
    <property type="term" value="P:negative regulation of bacterial-type flagellum-dependent cell motility"/>
    <property type="evidence" value="ECO:0007669"/>
    <property type="project" value="TreeGrafter"/>
</dbReference>
<dbReference type="EC" id="2.7.7.65" evidence="1"/>
<proteinExistence type="predicted"/>
<dbReference type="Pfam" id="PF00990">
    <property type="entry name" value="GGDEF"/>
    <property type="match status" value="1"/>
</dbReference>
<evidence type="ECO:0000256" key="1">
    <source>
        <dbReference type="ARBA" id="ARBA00012528"/>
    </source>
</evidence>
<dbReference type="Pfam" id="PF22588">
    <property type="entry name" value="dCache_1_like"/>
    <property type="match status" value="1"/>
</dbReference>
<feature type="domain" description="GGDEF" evidence="4">
    <location>
        <begin position="391"/>
        <end position="527"/>
    </location>
</feature>
<dbReference type="CDD" id="cd12915">
    <property type="entry name" value="PDC2_DGC_like"/>
    <property type="match status" value="1"/>
</dbReference>
<name>Q3JJL8_BURP1</name>
<dbReference type="EnsemblBacteria" id="ABA52193">
    <property type="protein sequence ID" value="ABA52193"/>
    <property type="gene ID" value="BURPS1710b_A1077"/>
</dbReference>
<keyword evidence="3" id="KW-0472">Membrane</keyword>
<sequence>MKRRPHPAAASIRPPDRLSDVMRKRTTSFATRFLQPWTQSLMSPTGVIVCGMLLLTLIWLFCARVLYQSHRDAYLHAVDNAHNLVLLLERDIARNVELYDLSLQAVVDGVNDPRIMALDPAIRAKVLFDRAATGKYLGTISVMNEHGDIVLDSHFPHPPAVANFSYRDYFVYQRDHPKGGLYIGEPYAARLRHGAPTIALSRRITRADGSFGGVVVGTLGIDYFRSLLDGLSVGPDGTAAVFETNGLMITRLPFDPKMVGRSIADSALYAHVREHDAGVFTGVASIDGVRRLYVYKRLQGLPIVVNVSPAERHVFMQWRIRAQRLGVLMLVFGIAIVGGTALLARELRWRRHAEMRLQRLARTDALTGLGNRRAFDENLRSEWARALRTGRPLSLLFVDIDQFKDYNDHYGHQAGDDVLREVGGCLAVNVRRAADDVARYGGEEFVITLPDTDAKSAAAIAEYIRRAVYDLDIEHVRSPYARVTVSIGLVTSHEHIAHSDATLVKMADAALYQAKSTGRNRVCGAQHA</sequence>
<dbReference type="FunFam" id="3.30.70.270:FF:000001">
    <property type="entry name" value="Diguanylate cyclase domain protein"/>
    <property type="match status" value="1"/>
</dbReference>